<evidence type="ECO:0000313" key="2">
    <source>
        <dbReference type="Proteomes" id="UP000235965"/>
    </source>
</evidence>
<name>A0A2J7PWQ4_9NEOP</name>
<organism evidence="1 2">
    <name type="scientific">Cryptotermes secundus</name>
    <dbReference type="NCBI Taxonomy" id="105785"/>
    <lineage>
        <taxon>Eukaryota</taxon>
        <taxon>Metazoa</taxon>
        <taxon>Ecdysozoa</taxon>
        <taxon>Arthropoda</taxon>
        <taxon>Hexapoda</taxon>
        <taxon>Insecta</taxon>
        <taxon>Pterygota</taxon>
        <taxon>Neoptera</taxon>
        <taxon>Polyneoptera</taxon>
        <taxon>Dictyoptera</taxon>
        <taxon>Blattodea</taxon>
        <taxon>Blattoidea</taxon>
        <taxon>Termitoidae</taxon>
        <taxon>Kalotermitidae</taxon>
        <taxon>Cryptotermitinae</taxon>
        <taxon>Cryptotermes</taxon>
    </lineage>
</organism>
<keyword evidence="2" id="KW-1185">Reference proteome</keyword>
<gene>
    <name evidence="1" type="ORF">B7P43_G13987</name>
</gene>
<sequence length="65" mass="7488">MHGSDISALMEYLHKRYITCHPILEETQQQRNRHAQVRTENTHFKSVSTVSSEYIMVEAGIAQSV</sequence>
<accession>A0A2J7PWQ4</accession>
<comment type="caution">
    <text evidence="1">The sequence shown here is derived from an EMBL/GenBank/DDBJ whole genome shotgun (WGS) entry which is preliminary data.</text>
</comment>
<reference evidence="1 2" key="1">
    <citation type="submission" date="2017-12" db="EMBL/GenBank/DDBJ databases">
        <title>Hemimetabolous genomes reveal molecular basis of termite eusociality.</title>
        <authorList>
            <person name="Harrison M.C."/>
            <person name="Jongepier E."/>
            <person name="Robertson H.M."/>
            <person name="Arning N."/>
            <person name="Bitard-Feildel T."/>
            <person name="Chao H."/>
            <person name="Childers C.P."/>
            <person name="Dinh H."/>
            <person name="Doddapaneni H."/>
            <person name="Dugan S."/>
            <person name="Gowin J."/>
            <person name="Greiner C."/>
            <person name="Han Y."/>
            <person name="Hu H."/>
            <person name="Hughes D.S.T."/>
            <person name="Huylmans A.-K."/>
            <person name="Kemena C."/>
            <person name="Kremer L.P.M."/>
            <person name="Lee S.L."/>
            <person name="Lopez-Ezquerra A."/>
            <person name="Mallet L."/>
            <person name="Monroy-Kuhn J.M."/>
            <person name="Moser A."/>
            <person name="Murali S.C."/>
            <person name="Muzny D.M."/>
            <person name="Otani S."/>
            <person name="Piulachs M.-D."/>
            <person name="Poelchau M."/>
            <person name="Qu J."/>
            <person name="Schaub F."/>
            <person name="Wada-Katsumata A."/>
            <person name="Worley K.C."/>
            <person name="Xie Q."/>
            <person name="Ylla G."/>
            <person name="Poulsen M."/>
            <person name="Gibbs R.A."/>
            <person name="Schal C."/>
            <person name="Richards S."/>
            <person name="Belles X."/>
            <person name="Korb J."/>
            <person name="Bornberg-Bauer E."/>
        </authorList>
    </citation>
    <scope>NUCLEOTIDE SEQUENCE [LARGE SCALE GENOMIC DNA]</scope>
    <source>
        <tissue evidence="1">Whole body</tissue>
    </source>
</reference>
<evidence type="ECO:0000313" key="1">
    <source>
        <dbReference type="EMBL" id="PNF20756.1"/>
    </source>
</evidence>
<dbReference type="EMBL" id="NEVH01020869">
    <property type="protein sequence ID" value="PNF20756.1"/>
    <property type="molecule type" value="Genomic_DNA"/>
</dbReference>
<dbReference type="AlphaFoldDB" id="A0A2J7PWQ4"/>
<proteinExistence type="predicted"/>
<dbReference type="InParanoid" id="A0A2J7PWQ4"/>
<dbReference type="Proteomes" id="UP000235965">
    <property type="component" value="Unassembled WGS sequence"/>
</dbReference>
<protein>
    <submittedName>
        <fullName evidence="1">Uncharacterized protein</fullName>
    </submittedName>
</protein>